<sequence>VLRPKIKQASEEVAGTIIVPFPLSVHETGATIRSRGKLLAIPLEAALDSRGVPKKRGPRAWKNTFVARSKKGNLLIFQKKAGKIIPLYVLKKSVKIPRRLGMGVTMDKAAPIYIERVFDKAVRHLQKAM</sequence>
<comment type="caution">
    <text evidence="1">The sequence shown here is derived from an EMBL/GenBank/DDBJ whole genome shotgun (WGS) entry which is preliminary data.</text>
</comment>
<accession>A0A0F9D8D6</accession>
<evidence type="ECO:0000313" key="1">
    <source>
        <dbReference type="EMBL" id="KKL14066.1"/>
    </source>
</evidence>
<organism evidence="1">
    <name type="scientific">marine sediment metagenome</name>
    <dbReference type="NCBI Taxonomy" id="412755"/>
    <lineage>
        <taxon>unclassified sequences</taxon>
        <taxon>metagenomes</taxon>
        <taxon>ecological metagenomes</taxon>
    </lineage>
</organism>
<name>A0A0F9D8D6_9ZZZZ</name>
<dbReference type="EMBL" id="LAZR01040608">
    <property type="protein sequence ID" value="KKL14066.1"/>
    <property type="molecule type" value="Genomic_DNA"/>
</dbReference>
<reference evidence="1" key="1">
    <citation type="journal article" date="2015" name="Nature">
        <title>Complex archaea that bridge the gap between prokaryotes and eukaryotes.</title>
        <authorList>
            <person name="Spang A."/>
            <person name="Saw J.H."/>
            <person name="Jorgensen S.L."/>
            <person name="Zaremba-Niedzwiedzka K."/>
            <person name="Martijn J."/>
            <person name="Lind A.E."/>
            <person name="van Eijk R."/>
            <person name="Schleper C."/>
            <person name="Guy L."/>
            <person name="Ettema T.J."/>
        </authorList>
    </citation>
    <scope>NUCLEOTIDE SEQUENCE</scope>
</reference>
<gene>
    <name evidence="1" type="ORF">LCGC14_2519450</name>
</gene>
<dbReference type="AlphaFoldDB" id="A0A0F9D8D6"/>
<protein>
    <submittedName>
        <fullName evidence="1">Uncharacterized protein</fullName>
    </submittedName>
</protein>
<proteinExistence type="predicted"/>
<feature type="non-terminal residue" evidence="1">
    <location>
        <position position="1"/>
    </location>
</feature>